<keyword evidence="8" id="KW-1185">Reference proteome</keyword>
<evidence type="ECO:0000256" key="1">
    <source>
        <dbReference type="ARBA" id="ARBA00002388"/>
    </source>
</evidence>
<evidence type="ECO:0000313" key="8">
    <source>
        <dbReference type="Proteomes" id="UP001241056"/>
    </source>
</evidence>
<comment type="function">
    <text evidence="1 5">PPIases accelerate the folding of proteins. It catalyzes the cis-trans isomerization of proline imidic peptide bonds in oligopeptides.</text>
</comment>
<accession>A0ABT7SQC2</accession>
<feature type="signal peptide" evidence="5">
    <location>
        <begin position="1"/>
        <end position="20"/>
    </location>
</feature>
<evidence type="ECO:0000256" key="5">
    <source>
        <dbReference type="RuleBase" id="RU363019"/>
    </source>
</evidence>
<dbReference type="EMBL" id="JAUCDY010000010">
    <property type="protein sequence ID" value="MDM7858380.1"/>
    <property type="molecule type" value="Genomic_DNA"/>
</dbReference>
<dbReference type="PROSITE" id="PS00170">
    <property type="entry name" value="CSA_PPIASE_1"/>
    <property type="match status" value="1"/>
</dbReference>
<protein>
    <recommendedName>
        <fullName evidence="5">Peptidyl-prolyl cis-trans isomerase</fullName>
        <shortName evidence="5">PPIase</shortName>
        <ecNumber evidence="5">5.2.1.8</ecNumber>
    </recommendedName>
</protein>
<dbReference type="PANTHER" id="PTHR43246">
    <property type="entry name" value="PEPTIDYL-PROLYL CIS-TRANS ISOMERASE CYP38, CHLOROPLASTIC"/>
    <property type="match status" value="1"/>
</dbReference>
<dbReference type="Pfam" id="PF00160">
    <property type="entry name" value="Pro_isomerase"/>
    <property type="match status" value="1"/>
</dbReference>
<keyword evidence="5" id="KW-0732">Signal</keyword>
<comment type="caution">
    <text evidence="7">The sequence shown here is derived from an EMBL/GenBank/DDBJ whole genome shotgun (WGS) entry which is preliminary data.</text>
</comment>
<sequence length="185" mass="20667">MLKKIFLAGCLAVLTNGVFANESPRVLLDTTLGEIELELNAEQAPISVKNFLDYVDSKRYDGTVFHRVIPGFMIQGGGFDKYMQQRSTKAPIKNEADNGLKNDRGTVAMARTRSVNSATMQFFINHSDNDFLNHSDRDFGYAVFGKVVRGMDVVDTIAEQKTSSYGMHENVPIEQVIILKAKRLN</sequence>
<dbReference type="SUPFAM" id="SSF50891">
    <property type="entry name" value="Cyclophilin-like"/>
    <property type="match status" value="1"/>
</dbReference>
<keyword evidence="3 5" id="KW-0697">Rotamase</keyword>
<evidence type="ECO:0000256" key="4">
    <source>
        <dbReference type="ARBA" id="ARBA00023235"/>
    </source>
</evidence>
<dbReference type="PIRSF" id="PIRSF001467">
    <property type="entry name" value="Peptidylpro_ismrse"/>
    <property type="match status" value="1"/>
</dbReference>
<dbReference type="Proteomes" id="UP001241056">
    <property type="component" value="Unassembled WGS sequence"/>
</dbReference>
<dbReference type="PROSITE" id="PS50072">
    <property type="entry name" value="CSA_PPIASE_2"/>
    <property type="match status" value="1"/>
</dbReference>
<name>A0ABT7SQC2_9GAMM</name>
<dbReference type="InterPro" id="IPR044665">
    <property type="entry name" value="E_coli_cyclophilin_A-like"/>
</dbReference>
<organism evidence="7 8">
    <name type="scientific">Thiopseudomonas acetoxidans</name>
    <dbReference type="NCBI Taxonomy" id="3041622"/>
    <lineage>
        <taxon>Bacteria</taxon>
        <taxon>Pseudomonadati</taxon>
        <taxon>Pseudomonadota</taxon>
        <taxon>Gammaproteobacteria</taxon>
        <taxon>Pseudomonadales</taxon>
        <taxon>Pseudomonadaceae</taxon>
        <taxon>Thiopseudomonas</taxon>
    </lineage>
</organism>
<dbReference type="InterPro" id="IPR029000">
    <property type="entry name" value="Cyclophilin-like_dom_sf"/>
</dbReference>
<gene>
    <name evidence="7" type="ORF">QEZ41_08845</name>
</gene>
<feature type="chain" id="PRO_5044979219" description="Peptidyl-prolyl cis-trans isomerase" evidence="5">
    <location>
        <begin position="21"/>
        <end position="185"/>
    </location>
</feature>
<proteinExistence type="inferred from homology"/>
<dbReference type="GO" id="GO:0003755">
    <property type="term" value="F:peptidyl-prolyl cis-trans isomerase activity"/>
    <property type="evidence" value="ECO:0007669"/>
    <property type="project" value="UniProtKB-EC"/>
</dbReference>
<evidence type="ECO:0000313" key="7">
    <source>
        <dbReference type="EMBL" id="MDM7858380.1"/>
    </source>
</evidence>
<dbReference type="Gene3D" id="2.40.100.10">
    <property type="entry name" value="Cyclophilin-like"/>
    <property type="match status" value="1"/>
</dbReference>
<dbReference type="InterPro" id="IPR024936">
    <property type="entry name" value="Cyclophilin-type_PPIase"/>
</dbReference>
<dbReference type="CDD" id="cd01920">
    <property type="entry name" value="cyclophilin_EcCYP_like"/>
    <property type="match status" value="1"/>
</dbReference>
<evidence type="ECO:0000256" key="2">
    <source>
        <dbReference type="ARBA" id="ARBA00007365"/>
    </source>
</evidence>
<evidence type="ECO:0000259" key="6">
    <source>
        <dbReference type="PROSITE" id="PS50072"/>
    </source>
</evidence>
<dbReference type="EC" id="5.2.1.8" evidence="5"/>
<evidence type="ECO:0000256" key="3">
    <source>
        <dbReference type="ARBA" id="ARBA00023110"/>
    </source>
</evidence>
<reference evidence="7 8" key="1">
    <citation type="submission" date="2023-06" db="EMBL/GenBank/DDBJ databases">
        <title>Thiopseudomonas sp. CY1220 draft genome sequence.</title>
        <authorList>
            <person name="Zhao G."/>
            <person name="An M."/>
        </authorList>
    </citation>
    <scope>NUCLEOTIDE SEQUENCE [LARGE SCALE GENOMIC DNA]</scope>
    <source>
        <strain evidence="7 8">CY1220</strain>
    </source>
</reference>
<dbReference type="InterPro" id="IPR002130">
    <property type="entry name" value="Cyclophilin-type_PPIase_dom"/>
</dbReference>
<dbReference type="PRINTS" id="PR00153">
    <property type="entry name" value="CSAPPISMRASE"/>
</dbReference>
<dbReference type="RefSeq" id="WP_289411082.1">
    <property type="nucleotide sequence ID" value="NZ_JAUCDY010000010.1"/>
</dbReference>
<keyword evidence="4 5" id="KW-0413">Isomerase</keyword>
<comment type="catalytic activity">
    <reaction evidence="5">
        <text>[protein]-peptidylproline (omega=180) = [protein]-peptidylproline (omega=0)</text>
        <dbReference type="Rhea" id="RHEA:16237"/>
        <dbReference type="Rhea" id="RHEA-COMP:10747"/>
        <dbReference type="Rhea" id="RHEA-COMP:10748"/>
        <dbReference type="ChEBI" id="CHEBI:83833"/>
        <dbReference type="ChEBI" id="CHEBI:83834"/>
        <dbReference type="EC" id="5.2.1.8"/>
    </reaction>
</comment>
<dbReference type="InterPro" id="IPR020892">
    <property type="entry name" value="Cyclophilin-type_PPIase_CS"/>
</dbReference>
<feature type="domain" description="PPIase cyclophilin-type" evidence="6">
    <location>
        <begin position="29"/>
        <end position="183"/>
    </location>
</feature>
<comment type="similarity">
    <text evidence="2 5">Belongs to the cyclophilin-type PPIase family.</text>
</comment>